<dbReference type="PANTHER" id="PTHR11918:SF45">
    <property type="entry name" value="THREONYLCARBAMOYLADENOSINE TRNA METHYLTHIOTRANSFERASE"/>
    <property type="match status" value="1"/>
</dbReference>
<name>A0A6H2A581_9ZZZZ</name>
<dbReference type="Gene3D" id="3.80.30.20">
    <property type="entry name" value="tm_1862 like domain"/>
    <property type="match status" value="1"/>
</dbReference>
<proteinExistence type="predicted"/>
<dbReference type="CDD" id="cd01335">
    <property type="entry name" value="Radical_SAM"/>
    <property type="match status" value="1"/>
</dbReference>
<dbReference type="SMART" id="SM00729">
    <property type="entry name" value="Elp3"/>
    <property type="match status" value="1"/>
</dbReference>
<dbReference type="SFLD" id="SFLDS00029">
    <property type="entry name" value="Radical_SAM"/>
    <property type="match status" value="1"/>
</dbReference>
<dbReference type="AlphaFoldDB" id="A0A6H2A581"/>
<dbReference type="InterPro" id="IPR023404">
    <property type="entry name" value="rSAM_horseshoe"/>
</dbReference>
<evidence type="ECO:0000256" key="1">
    <source>
        <dbReference type="ARBA" id="ARBA00022679"/>
    </source>
</evidence>
<evidence type="ECO:0000313" key="6">
    <source>
        <dbReference type="EMBL" id="QJH97824.1"/>
    </source>
</evidence>
<dbReference type="InterPro" id="IPR058240">
    <property type="entry name" value="rSAM_sf"/>
</dbReference>
<keyword evidence="1" id="KW-0808">Transferase</keyword>
<dbReference type="PANTHER" id="PTHR11918">
    <property type="entry name" value="RADICAL SAM PROTEINS"/>
    <property type="match status" value="1"/>
</dbReference>
<protein>
    <submittedName>
        <fullName evidence="4">Putative radical SAM superfamily protein</fullName>
    </submittedName>
</protein>
<dbReference type="EMBL" id="MT145193">
    <property type="protein sequence ID" value="QJI05049.1"/>
    <property type="molecule type" value="Genomic_DNA"/>
</dbReference>
<evidence type="ECO:0000259" key="2">
    <source>
        <dbReference type="PROSITE" id="PS51449"/>
    </source>
</evidence>
<accession>A0A6H2A581</accession>
<dbReference type="InterPro" id="IPR013848">
    <property type="entry name" value="Methylthiotransferase_N"/>
</dbReference>
<dbReference type="GO" id="GO:0046872">
    <property type="term" value="F:metal ion binding"/>
    <property type="evidence" value="ECO:0007669"/>
    <property type="project" value="UniProtKB-KW"/>
</dbReference>
<dbReference type="SFLD" id="SFLDG01082">
    <property type="entry name" value="B12-binding_domain_containing"/>
    <property type="match status" value="1"/>
</dbReference>
<dbReference type="EMBL" id="MT144546">
    <property type="protein sequence ID" value="QJA54872.1"/>
    <property type="molecule type" value="Genomic_DNA"/>
</dbReference>
<dbReference type="GO" id="GO:0035598">
    <property type="term" value="F:tRNA (N(6)-L-threonylcarbamoyladenosine(37)-C(2))-methylthiotransferase activity"/>
    <property type="evidence" value="ECO:0007669"/>
    <property type="project" value="TreeGrafter"/>
</dbReference>
<dbReference type="EMBL" id="MT141578">
    <property type="protein sequence ID" value="QJA67993.1"/>
    <property type="molecule type" value="Genomic_DNA"/>
</dbReference>
<dbReference type="Pfam" id="PF04055">
    <property type="entry name" value="Radical_SAM"/>
    <property type="match status" value="1"/>
</dbReference>
<feature type="domain" description="Radical SAM core" evidence="3">
    <location>
        <begin position="141"/>
        <end position="370"/>
    </location>
</feature>
<evidence type="ECO:0000259" key="3">
    <source>
        <dbReference type="PROSITE" id="PS51918"/>
    </source>
</evidence>
<dbReference type="GO" id="GO:0051539">
    <property type="term" value="F:4 iron, 4 sulfur cluster binding"/>
    <property type="evidence" value="ECO:0007669"/>
    <property type="project" value="UniProtKB-KW"/>
</dbReference>
<organism evidence="4">
    <name type="scientific">viral metagenome</name>
    <dbReference type="NCBI Taxonomy" id="1070528"/>
    <lineage>
        <taxon>unclassified sequences</taxon>
        <taxon>metagenomes</taxon>
        <taxon>organismal metagenomes</taxon>
    </lineage>
</organism>
<dbReference type="InterPro" id="IPR006638">
    <property type="entry name" value="Elp3/MiaA/NifB-like_rSAM"/>
</dbReference>
<sequence>MKIFIRGLTACAMRKADIGRYKDCLKSGGHKIIDDPQNSDIIMVWTCAFRKDYRENSIRVLNKYKEINNKRVIACGCLPSINPALLKEKFNGESFEWKNDQRALAKLFNTDLSKAKRYFVEKALGVPIEDYKAQHPGIKTTHCDQFVKLFITEGCNFKCTYCAETLAFPIFKSFPLNELVAKFKRVVNKFEEKRVVLHGDCVGEYGKDIDSSLIELIEKLLNTAPDVKIGIRNLYPGNFIEYYEELMHLIEKRDLFLLETPIQSASDDVLKLMGRKYRQRDLKRIFDGLTDSGFKEFETHILVGFPSETDEQFQETVNFITHYKPKYVLISGYMGSPLLKSAELPGQIDEETIRSRVLSAYEAINKMGVICNYNMCDLCKERFDSSYVDGLIYQ</sequence>
<dbReference type="PROSITE" id="PS51449">
    <property type="entry name" value="MTTASE_N"/>
    <property type="match status" value="1"/>
</dbReference>
<evidence type="ECO:0000313" key="7">
    <source>
        <dbReference type="EMBL" id="QJI05049.1"/>
    </source>
</evidence>
<evidence type="ECO:0000313" key="4">
    <source>
        <dbReference type="EMBL" id="QJA54872.1"/>
    </source>
</evidence>
<feature type="domain" description="MTTase N-terminal" evidence="2">
    <location>
        <begin position="1"/>
        <end position="109"/>
    </location>
</feature>
<dbReference type="Pfam" id="PF00919">
    <property type="entry name" value="UPF0004"/>
    <property type="match status" value="1"/>
</dbReference>
<dbReference type="EMBL" id="MT144703">
    <property type="protein sequence ID" value="QJH97824.1"/>
    <property type="molecule type" value="Genomic_DNA"/>
</dbReference>
<dbReference type="SUPFAM" id="SSF102114">
    <property type="entry name" value="Radical SAM enzymes"/>
    <property type="match status" value="1"/>
</dbReference>
<dbReference type="InterPro" id="IPR007197">
    <property type="entry name" value="rSAM"/>
</dbReference>
<dbReference type="PROSITE" id="PS51918">
    <property type="entry name" value="RADICAL_SAM"/>
    <property type="match status" value="1"/>
</dbReference>
<evidence type="ECO:0000313" key="5">
    <source>
        <dbReference type="EMBL" id="QJA67993.1"/>
    </source>
</evidence>
<dbReference type="Gene3D" id="3.40.50.12160">
    <property type="entry name" value="Methylthiotransferase, N-terminal domain"/>
    <property type="match status" value="1"/>
</dbReference>
<gene>
    <name evidence="7" type="ORF">MM415A00131_0067</name>
    <name evidence="5" type="ORF">MM415B00138_0043</name>
    <name evidence="4" type="ORF">TM448A06050_0003</name>
    <name evidence="6" type="ORF">TM448B01094_0019</name>
</gene>
<reference evidence="4" key="1">
    <citation type="submission" date="2020-03" db="EMBL/GenBank/DDBJ databases">
        <title>The deep terrestrial virosphere.</title>
        <authorList>
            <person name="Holmfeldt K."/>
            <person name="Nilsson E."/>
            <person name="Simone D."/>
            <person name="Lopez-Fernandez M."/>
            <person name="Wu X."/>
            <person name="de Brujin I."/>
            <person name="Lundin D."/>
            <person name="Andersson A."/>
            <person name="Bertilsson S."/>
            <person name="Dopson M."/>
        </authorList>
    </citation>
    <scope>NUCLEOTIDE SEQUENCE</scope>
    <source>
        <strain evidence="7">MM415A00131</strain>
        <strain evidence="5">MM415B00138</strain>
        <strain evidence="4">TM448A06050</strain>
        <strain evidence="6">TM448B01094</strain>
    </source>
</reference>
<dbReference type="InterPro" id="IPR038135">
    <property type="entry name" value="Methylthiotransferase_N_sf"/>
</dbReference>